<gene>
    <name evidence="6" type="ORF">GCM10010315_53690</name>
</gene>
<name>A0ABN3U856_9ACTN</name>
<sequence>MSGYAEVFRRGRGRHRRRRRIPLKTVAVLSALVTCSAFAVTRMEDDPLDCAPGRGADGRPARLPVECRGANAALRAGAPAGKAPGRAGGEGGDGVPHDGDGGRPGRAPAQPEAEGGYDRERCGNTSGRLLLSLDDWAYSDPERSVRIGAQLQAQGVRAAFFLIGKFAAQYPNITATLRQQGHWVGNHSFTHKQLTALDDQELHDEIRSGVGGNLLRPPYGDAGERERDVAADLGYRICNWTIDTHDWEKGDGPGGLRSAEAVRASVRDASQEEKHNGVILGHLFSNFPAALNDIIADLHAQGYQLCRNTGPVTENVPHPLPC</sequence>
<feature type="compositionally biased region" description="Low complexity" evidence="3">
    <location>
        <begin position="105"/>
        <end position="114"/>
    </location>
</feature>
<dbReference type="InterPro" id="IPR011330">
    <property type="entry name" value="Glyco_hydro/deAcase_b/a-brl"/>
</dbReference>
<reference evidence="6 7" key="1">
    <citation type="journal article" date="2019" name="Int. J. Syst. Evol. Microbiol.">
        <title>The Global Catalogue of Microorganisms (GCM) 10K type strain sequencing project: providing services to taxonomists for standard genome sequencing and annotation.</title>
        <authorList>
            <consortium name="The Broad Institute Genomics Platform"/>
            <consortium name="The Broad Institute Genome Sequencing Center for Infectious Disease"/>
            <person name="Wu L."/>
            <person name="Ma J."/>
        </authorList>
    </citation>
    <scope>NUCLEOTIDE SEQUENCE [LARGE SCALE GENOMIC DNA]</scope>
    <source>
        <strain evidence="6 7">JCM 4542</strain>
    </source>
</reference>
<feature type="region of interest" description="Disordered" evidence="3">
    <location>
        <begin position="77"/>
        <end position="121"/>
    </location>
</feature>
<dbReference type="Gene3D" id="3.20.20.370">
    <property type="entry name" value="Glycoside hydrolase/deacetylase"/>
    <property type="match status" value="1"/>
</dbReference>
<keyword evidence="1" id="KW-0479">Metal-binding</keyword>
<evidence type="ECO:0000256" key="3">
    <source>
        <dbReference type="SAM" id="MobiDB-lite"/>
    </source>
</evidence>
<dbReference type="PANTHER" id="PTHR10587">
    <property type="entry name" value="GLYCOSYL TRANSFERASE-RELATED"/>
    <property type="match status" value="1"/>
</dbReference>
<dbReference type="Pfam" id="PF01522">
    <property type="entry name" value="Polysacc_deac_1"/>
    <property type="match status" value="1"/>
</dbReference>
<dbReference type="SUPFAM" id="SSF88713">
    <property type="entry name" value="Glycoside hydrolase/deacetylase"/>
    <property type="match status" value="1"/>
</dbReference>
<evidence type="ECO:0000259" key="5">
    <source>
        <dbReference type="PROSITE" id="PS51677"/>
    </source>
</evidence>
<keyword evidence="2" id="KW-0378">Hydrolase</keyword>
<dbReference type="EMBL" id="BAAASL010000025">
    <property type="protein sequence ID" value="GAA2724294.1"/>
    <property type="molecule type" value="Genomic_DNA"/>
</dbReference>
<evidence type="ECO:0000313" key="7">
    <source>
        <dbReference type="Proteomes" id="UP001500886"/>
    </source>
</evidence>
<dbReference type="Proteomes" id="UP001500886">
    <property type="component" value="Unassembled WGS sequence"/>
</dbReference>
<comment type="caution">
    <text evidence="6">The sequence shown here is derived from an EMBL/GenBank/DDBJ whole genome shotgun (WGS) entry which is preliminary data.</text>
</comment>
<feature type="transmembrane region" description="Helical" evidence="4">
    <location>
        <begin position="21"/>
        <end position="40"/>
    </location>
</feature>
<keyword evidence="4" id="KW-0472">Membrane</keyword>
<proteinExistence type="predicted"/>
<organism evidence="6 7">
    <name type="scientific">Streptomyces luteosporeus</name>
    <dbReference type="NCBI Taxonomy" id="173856"/>
    <lineage>
        <taxon>Bacteria</taxon>
        <taxon>Bacillati</taxon>
        <taxon>Actinomycetota</taxon>
        <taxon>Actinomycetes</taxon>
        <taxon>Kitasatosporales</taxon>
        <taxon>Streptomycetaceae</taxon>
        <taxon>Streptomyces</taxon>
    </lineage>
</organism>
<dbReference type="CDD" id="cd10917">
    <property type="entry name" value="CE4_NodB_like_6s_7s"/>
    <property type="match status" value="1"/>
</dbReference>
<dbReference type="InterPro" id="IPR050248">
    <property type="entry name" value="Polysacc_deacetylase_ArnD"/>
</dbReference>
<protein>
    <recommendedName>
        <fullName evidence="5">NodB homology domain-containing protein</fullName>
    </recommendedName>
</protein>
<evidence type="ECO:0000313" key="6">
    <source>
        <dbReference type="EMBL" id="GAA2724294.1"/>
    </source>
</evidence>
<keyword evidence="7" id="KW-1185">Reference proteome</keyword>
<dbReference type="InterPro" id="IPR002509">
    <property type="entry name" value="NODB_dom"/>
</dbReference>
<accession>A0ABN3U856</accession>
<feature type="domain" description="NodB homology" evidence="5">
    <location>
        <begin position="127"/>
        <end position="306"/>
    </location>
</feature>
<dbReference type="PANTHER" id="PTHR10587:SF133">
    <property type="entry name" value="CHITIN DEACETYLASE 1-RELATED"/>
    <property type="match status" value="1"/>
</dbReference>
<keyword evidence="4" id="KW-0812">Transmembrane</keyword>
<evidence type="ECO:0000256" key="4">
    <source>
        <dbReference type="SAM" id="Phobius"/>
    </source>
</evidence>
<evidence type="ECO:0000256" key="2">
    <source>
        <dbReference type="ARBA" id="ARBA00022801"/>
    </source>
</evidence>
<dbReference type="RefSeq" id="WP_344438841.1">
    <property type="nucleotide sequence ID" value="NZ_BAAASL010000025.1"/>
</dbReference>
<dbReference type="PROSITE" id="PS51677">
    <property type="entry name" value="NODB"/>
    <property type="match status" value="1"/>
</dbReference>
<evidence type="ECO:0000256" key="1">
    <source>
        <dbReference type="ARBA" id="ARBA00022723"/>
    </source>
</evidence>
<keyword evidence="4" id="KW-1133">Transmembrane helix</keyword>